<accession>A0A443IZL2</accession>
<dbReference type="AlphaFoldDB" id="A0A443IZL2"/>
<dbReference type="OrthoDB" id="128993at2"/>
<comment type="caution">
    <text evidence="7">The sequence shown here is derived from an EMBL/GenBank/DDBJ whole genome shotgun (WGS) entry which is preliminary data.</text>
</comment>
<dbReference type="InterPro" id="IPR050639">
    <property type="entry name" value="SSR_resolvase"/>
</dbReference>
<dbReference type="InterPro" id="IPR006119">
    <property type="entry name" value="Resolv_N"/>
</dbReference>
<evidence type="ECO:0000256" key="3">
    <source>
        <dbReference type="ARBA" id="ARBA00023172"/>
    </source>
</evidence>
<feature type="active site" description="O-(5'-phospho-DNA)-serine intermediate" evidence="4 5">
    <location>
        <position position="9"/>
    </location>
</feature>
<dbReference type="SMART" id="SM00857">
    <property type="entry name" value="Resolvase"/>
    <property type="match status" value="1"/>
</dbReference>
<evidence type="ECO:0000313" key="8">
    <source>
        <dbReference type="Proteomes" id="UP000285970"/>
    </source>
</evidence>
<dbReference type="GO" id="GO:0000150">
    <property type="term" value="F:DNA strand exchange activity"/>
    <property type="evidence" value="ECO:0007669"/>
    <property type="project" value="InterPro"/>
</dbReference>
<dbReference type="Gene3D" id="3.40.50.1390">
    <property type="entry name" value="Resolvase, N-terminal catalytic domain"/>
    <property type="match status" value="1"/>
</dbReference>
<dbReference type="PROSITE" id="PS51736">
    <property type="entry name" value="RECOMBINASES_3"/>
    <property type="match status" value="1"/>
</dbReference>
<protein>
    <submittedName>
        <fullName evidence="7">Recombinase family protein</fullName>
    </submittedName>
</protein>
<keyword evidence="1" id="KW-0229">DNA integration</keyword>
<evidence type="ECO:0000256" key="2">
    <source>
        <dbReference type="ARBA" id="ARBA00023125"/>
    </source>
</evidence>
<dbReference type="InterPro" id="IPR006118">
    <property type="entry name" value="Recombinase_CS"/>
</dbReference>
<evidence type="ECO:0000256" key="1">
    <source>
        <dbReference type="ARBA" id="ARBA00022908"/>
    </source>
</evidence>
<dbReference type="GO" id="GO:0003677">
    <property type="term" value="F:DNA binding"/>
    <property type="evidence" value="ECO:0007669"/>
    <property type="project" value="UniProtKB-KW"/>
</dbReference>
<dbReference type="GO" id="GO:0015074">
    <property type="term" value="P:DNA integration"/>
    <property type="evidence" value="ECO:0007669"/>
    <property type="project" value="UniProtKB-KW"/>
</dbReference>
<dbReference type="SUPFAM" id="SSF53041">
    <property type="entry name" value="Resolvase-like"/>
    <property type="match status" value="1"/>
</dbReference>
<dbReference type="EMBL" id="RBZY01000124">
    <property type="protein sequence ID" value="RWR13559.1"/>
    <property type="molecule type" value="Genomic_DNA"/>
</dbReference>
<feature type="domain" description="Resolvase/invertase-type recombinase catalytic" evidence="6">
    <location>
        <begin position="1"/>
        <end position="137"/>
    </location>
</feature>
<evidence type="ECO:0000256" key="4">
    <source>
        <dbReference type="PIRSR" id="PIRSR606118-50"/>
    </source>
</evidence>
<keyword evidence="2" id="KW-0238">DNA-binding</keyword>
<sequence>MIVGYARVSTIAQDVETQRLALLELGVAPDRIYTDEGFTGKNLERSGLREAMAAVREGDTLVVPRLDRFARNAEETLRQVRELTERGVIFQMGRTTYDPRDPWSKLFLTFLAGMAEAEGGWISLRTQEAMARPAVRAKLKGRQPSLSPEKDAAIARHFADNEMTPAEIATLFNTSRSSVYRAAGRHQKRMEARRG</sequence>
<keyword evidence="3" id="KW-0233">DNA recombination</keyword>
<dbReference type="PANTHER" id="PTHR30461:SF2">
    <property type="entry name" value="SERINE RECOMBINASE PINE-RELATED"/>
    <property type="match status" value="1"/>
</dbReference>
<dbReference type="CDD" id="cd03768">
    <property type="entry name" value="SR_ResInv"/>
    <property type="match status" value="1"/>
</dbReference>
<dbReference type="PANTHER" id="PTHR30461">
    <property type="entry name" value="DNA-INVERTASE FROM LAMBDOID PROPHAGE"/>
    <property type="match status" value="1"/>
</dbReference>
<dbReference type="PROSITE" id="PS00397">
    <property type="entry name" value="RECOMBINASES_1"/>
    <property type="match status" value="1"/>
</dbReference>
<reference evidence="7 8" key="1">
    <citation type="journal article" date="2018" name="Front. Microbiol.">
        <title>Novel Insights Into Bacterial Dimethylsulfoniopropionate Catabolism in the East China Sea.</title>
        <authorList>
            <person name="Liu J."/>
            <person name="Liu J."/>
            <person name="Zhang S.H."/>
            <person name="Liang J."/>
            <person name="Lin H."/>
            <person name="Song D."/>
            <person name="Yang G.P."/>
            <person name="Todd J.D."/>
            <person name="Zhang X.H."/>
        </authorList>
    </citation>
    <scope>NUCLEOTIDE SEQUENCE [LARGE SCALE GENOMIC DNA]</scope>
    <source>
        <strain evidence="7 8">ZYFD042</strain>
    </source>
</reference>
<proteinExistence type="predicted"/>
<dbReference type="Pfam" id="PF00239">
    <property type="entry name" value="Resolvase"/>
    <property type="match status" value="1"/>
</dbReference>
<organism evidence="7 8">
    <name type="scientific">Microbacterium enclense</name>
    <dbReference type="NCBI Taxonomy" id="993073"/>
    <lineage>
        <taxon>Bacteria</taxon>
        <taxon>Bacillati</taxon>
        <taxon>Actinomycetota</taxon>
        <taxon>Actinomycetes</taxon>
        <taxon>Micrococcales</taxon>
        <taxon>Microbacteriaceae</taxon>
        <taxon>Microbacterium</taxon>
    </lineage>
</organism>
<evidence type="ECO:0000256" key="5">
    <source>
        <dbReference type="PROSITE-ProRule" id="PRU10137"/>
    </source>
</evidence>
<dbReference type="InterPro" id="IPR036162">
    <property type="entry name" value="Resolvase-like_N_sf"/>
</dbReference>
<name>A0A443IZL2_9MICO</name>
<dbReference type="RefSeq" id="WP_128219093.1">
    <property type="nucleotide sequence ID" value="NZ_RBZY01000124.1"/>
</dbReference>
<evidence type="ECO:0000259" key="6">
    <source>
        <dbReference type="PROSITE" id="PS51736"/>
    </source>
</evidence>
<evidence type="ECO:0000313" key="7">
    <source>
        <dbReference type="EMBL" id="RWR13559.1"/>
    </source>
</evidence>
<dbReference type="Proteomes" id="UP000285970">
    <property type="component" value="Unassembled WGS sequence"/>
</dbReference>
<gene>
    <name evidence="7" type="ORF">D8Y23_16465</name>
</gene>